<dbReference type="HOGENOM" id="CLU_2776425_0_0_1"/>
<evidence type="ECO:0000313" key="1">
    <source>
        <dbReference type="EMBL" id="EHA49446.1"/>
    </source>
</evidence>
<dbReference type="VEuPathDB" id="FungiDB:MGG_17534"/>
<dbReference type="EMBL" id="CM001235">
    <property type="protein sequence ID" value="EHA49446.1"/>
    <property type="molecule type" value="Genomic_DNA"/>
</dbReference>
<gene>
    <name evidence="1" type="ORF">MGG_17534</name>
</gene>
<keyword evidence="2" id="KW-1185">Reference proteome</keyword>
<dbReference type="AlphaFoldDB" id="G4NEG9"/>
<dbReference type="RefSeq" id="XP_003719030.1">
    <property type="nucleotide sequence ID" value="XM_003718982.1"/>
</dbReference>
<reference key="2">
    <citation type="submission" date="2011-05" db="EMBL/GenBank/DDBJ databases">
        <title>The Genome Sequence of Magnaporthe oryzae 70-15.</title>
        <authorList>
            <consortium name="The Broad Institute Genome Sequencing Platform"/>
            <person name="Ma L.-J."/>
            <person name="Dead R."/>
            <person name="Young S.K."/>
            <person name="Zeng Q."/>
            <person name="Gargeya S."/>
            <person name="Fitzgerald M."/>
            <person name="Haas B."/>
            <person name="Abouelleil A."/>
            <person name="Alvarado L."/>
            <person name="Arachchi H.M."/>
            <person name="Berlin A."/>
            <person name="Brown A."/>
            <person name="Chapman S.B."/>
            <person name="Chen Z."/>
            <person name="Dunbar C."/>
            <person name="Freedman E."/>
            <person name="Gearin G."/>
            <person name="Gellesch M."/>
            <person name="Goldberg J."/>
            <person name="Griggs A."/>
            <person name="Gujja S."/>
            <person name="Heiman D."/>
            <person name="Howarth C."/>
            <person name="Larson L."/>
            <person name="Lui A."/>
            <person name="MacDonald P.J.P."/>
            <person name="Mehta T."/>
            <person name="Montmayeur A."/>
            <person name="Murphy C."/>
            <person name="Neiman D."/>
            <person name="Pearson M."/>
            <person name="Priest M."/>
            <person name="Roberts A."/>
            <person name="Saif S."/>
            <person name="Shea T."/>
            <person name="Shenoy N."/>
            <person name="Sisk P."/>
            <person name="Stolte C."/>
            <person name="Sykes S."/>
            <person name="Yandava C."/>
            <person name="Wortman J."/>
            <person name="Nusbaum C."/>
            <person name="Birren B."/>
        </authorList>
    </citation>
    <scope>NUCLEOTIDE SEQUENCE</scope>
    <source>
        <strain>70-15</strain>
    </source>
</reference>
<accession>G4NEG9</accession>
<organism evidence="1 2">
    <name type="scientific">Pyricularia oryzae (strain 70-15 / ATCC MYA-4617 / FGSC 8958)</name>
    <name type="common">Rice blast fungus</name>
    <name type="synonym">Magnaporthe oryzae</name>
    <dbReference type="NCBI Taxonomy" id="242507"/>
    <lineage>
        <taxon>Eukaryota</taxon>
        <taxon>Fungi</taxon>
        <taxon>Dikarya</taxon>
        <taxon>Ascomycota</taxon>
        <taxon>Pezizomycotina</taxon>
        <taxon>Sordariomycetes</taxon>
        <taxon>Sordariomycetidae</taxon>
        <taxon>Magnaporthales</taxon>
        <taxon>Pyriculariaceae</taxon>
        <taxon>Pyricularia</taxon>
    </lineage>
</organism>
<protein>
    <submittedName>
        <fullName evidence="1">Uncharacterized protein</fullName>
    </submittedName>
</protein>
<proteinExistence type="predicted"/>
<dbReference type="GeneID" id="12985128"/>
<sequence>MVEWRGAFGPVLLAKKAAKAVTDYLFEPSVSEIGRLKQKFAVEKAKTASRNLLWTYGTVRVRLWAFPEE</sequence>
<reference evidence="1 2" key="1">
    <citation type="journal article" date="2005" name="Nature">
        <title>The genome sequence of the rice blast fungus Magnaporthe grisea.</title>
        <authorList>
            <person name="Dean R.A."/>
            <person name="Talbot N.J."/>
            <person name="Ebbole D.J."/>
            <person name="Farman M.L."/>
            <person name="Mitchell T.K."/>
            <person name="Orbach M.J."/>
            <person name="Thon M."/>
            <person name="Kulkarni R."/>
            <person name="Xu J.R."/>
            <person name="Pan H."/>
            <person name="Read N.D."/>
            <person name="Lee Y.H."/>
            <person name="Carbone I."/>
            <person name="Brown D."/>
            <person name="Oh Y.Y."/>
            <person name="Donofrio N."/>
            <person name="Jeong J.S."/>
            <person name="Soanes D.M."/>
            <person name="Djonovic S."/>
            <person name="Kolomiets E."/>
            <person name="Rehmeyer C."/>
            <person name="Li W."/>
            <person name="Harding M."/>
            <person name="Kim S."/>
            <person name="Lebrun M.H."/>
            <person name="Bohnert H."/>
            <person name="Coughlan S."/>
            <person name="Butler J."/>
            <person name="Calvo S."/>
            <person name="Ma L.J."/>
            <person name="Nicol R."/>
            <person name="Purcell S."/>
            <person name="Nusbaum C."/>
            <person name="Galagan J.E."/>
            <person name="Birren B.W."/>
        </authorList>
    </citation>
    <scope>NUCLEOTIDE SEQUENCE [LARGE SCALE GENOMIC DNA]</scope>
    <source>
        <strain evidence="2">70-15 / ATCC MYA-4617 / FGSC 8958</strain>
    </source>
</reference>
<dbReference type="Proteomes" id="UP000009058">
    <property type="component" value="Chromosome 5"/>
</dbReference>
<name>G4NEG9_PYRO7</name>
<evidence type="ECO:0000313" key="2">
    <source>
        <dbReference type="Proteomes" id="UP000009058"/>
    </source>
</evidence>
<dbReference type="InParanoid" id="G4NEG9"/>
<dbReference type="KEGG" id="mgr:MGG_17534"/>